<evidence type="ECO:0000256" key="1">
    <source>
        <dbReference type="ARBA" id="ARBA00004141"/>
    </source>
</evidence>
<feature type="transmembrane region" description="Helical" evidence="5">
    <location>
        <begin position="147"/>
        <end position="168"/>
    </location>
</feature>
<evidence type="ECO:0000313" key="8">
    <source>
        <dbReference type="Proteomes" id="UP001497382"/>
    </source>
</evidence>
<dbReference type="SUPFAM" id="SSF81321">
    <property type="entry name" value="Family A G protein-coupled receptor-like"/>
    <property type="match status" value="1"/>
</dbReference>
<keyword evidence="8" id="KW-1185">Reference proteome</keyword>
<proteinExistence type="predicted"/>
<comment type="caution">
    <text evidence="7">The sequence shown here is derived from an EMBL/GenBank/DDBJ whole genome shotgun (WGS) entry which is preliminary data.</text>
</comment>
<feature type="transmembrane region" description="Helical" evidence="5">
    <location>
        <begin position="76"/>
        <end position="95"/>
    </location>
</feature>
<keyword evidence="2 5" id="KW-0812">Transmembrane</keyword>
<dbReference type="PANTHER" id="PTHR47154">
    <property type="entry name" value="G-PROTEIN COUPLED RECEPTOR MTH-RELATED"/>
    <property type="match status" value="1"/>
</dbReference>
<keyword evidence="3 5" id="KW-1133">Transmembrane helix</keyword>
<comment type="subcellular location">
    <subcellularLocation>
        <location evidence="1">Membrane</location>
        <topology evidence="1">Multi-pass membrane protein</topology>
    </subcellularLocation>
</comment>
<feature type="transmembrane region" description="Helical" evidence="5">
    <location>
        <begin position="101"/>
        <end position="126"/>
    </location>
</feature>
<feature type="transmembrane region" description="Helical" evidence="5">
    <location>
        <begin position="267"/>
        <end position="288"/>
    </location>
</feature>
<dbReference type="Proteomes" id="UP001497382">
    <property type="component" value="Unassembled WGS sequence"/>
</dbReference>
<evidence type="ECO:0000256" key="4">
    <source>
        <dbReference type="ARBA" id="ARBA00023136"/>
    </source>
</evidence>
<feature type="transmembrane region" description="Helical" evidence="5">
    <location>
        <begin position="242"/>
        <end position="261"/>
    </location>
</feature>
<dbReference type="PROSITE" id="PS50261">
    <property type="entry name" value="G_PROTEIN_RECEP_F2_4"/>
    <property type="match status" value="1"/>
</dbReference>
<accession>A0AAV1ZYE5</accession>
<dbReference type="EMBL" id="CAXIEN010000091">
    <property type="protein sequence ID" value="CAL1276228.1"/>
    <property type="molecule type" value="Genomic_DNA"/>
</dbReference>
<dbReference type="AlphaFoldDB" id="A0AAV1ZYE5"/>
<reference evidence="7 8" key="1">
    <citation type="submission" date="2024-04" db="EMBL/GenBank/DDBJ databases">
        <authorList>
            <person name="Rising A."/>
            <person name="Reimegard J."/>
            <person name="Sonavane S."/>
            <person name="Akerstrom W."/>
            <person name="Nylinder S."/>
            <person name="Hedman E."/>
            <person name="Kallberg Y."/>
        </authorList>
    </citation>
    <scope>NUCLEOTIDE SEQUENCE [LARGE SCALE GENOMIC DNA]</scope>
</reference>
<dbReference type="Pfam" id="PF00002">
    <property type="entry name" value="7tm_2"/>
    <property type="match status" value="1"/>
</dbReference>
<feature type="transmembrane region" description="Helical" evidence="5">
    <location>
        <begin position="40"/>
        <end position="64"/>
    </location>
</feature>
<feature type="transmembrane region" description="Helical" evidence="5">
    <location>
        <begin position="195"/>
        <end position="222"/>
    </location>
</feature>
<name>A0AAV1ZYE5_9ARAC</name>
<dbReference type="Gene3D" id="1.20.1070.10">
    <property type="entry name" value="Rhodopsin 7-helix transmembrane proteins"/>
    <property type="match status" value="1"/>
</dbReference>
<dbReference type="GO" id="GO:0007166">
    <property type="term" value="P:cell surface receptor signaling pathway"/>
    <property type="evidence" value="ECO:0007669"/>
    <property type="project" value="InterPro"/>
</dbReference>
<gene>
    <name evidence="7" type="ORF">LARSCL_LOCUS8517</name>
</gene>
<dbReference type="PANTHER" id="PTHR47154:SF2">
    <property type="entry name" value="G-PROTEIN COUPLED RECEPTOR MTH-RELATED"/>
    <property type="match status" value="1"/>
</dbReference>
<evidence type="ECO:0000313" key="7">
    <source>
        <dbReference type="EMBL" id="CAL1276228.1"/>
    </source>
</evidence>
<dbReference type="InterPro" id="IPR051384">
    <property type="entry name" value="Mth_GPCR"/>
</dbReference>
<evidence type="ECO:0000256" key="3">
    <source>
        <dbReference type="ARBA" id="ARBA00022989"/>
    </source>
</evidence>
<organism evidence="7 8">
    <name type="scientific">Larinioides sclopetarius</name>
    <dbReference type="NCBI Taxonomy" id="280406"/>
    <lineage>
        <taxon>Eukaryota</taxon>
        <taxon>Metazoa</taxon>
        <taxon>Ecdysozoa</taxon>
        <taxon>Arthropoda</taxon>
        <taxon>Chelicerata</taxon>
        <taxon>Arachnida</taxon>
        <taxon>Araneae</taxon>
        <taxon>Araneomorphae</taxon>
        <taxon>Entelegynae</taxon>
        <taxon>Araneoidea</taxon>
        <taxon>Araneidae</taxon>
        <taxon>Larinioides</taxon>
    </lineage>
</organism>
<sequence>MEYIITQTSMFSSEFIYNETNSKDSFENLTTAPKPVLSKYYPYLATELGFSILCSTILILVYVIIGEHKTLPGKNVICISMNLIVTYILLTIDLLMRNRIPHSICFIMGVTVQVTFLATFFWTNVMSYDIMRTMASVKPETIGTSKFWKYSAYAWLMTLICVLPAVVIDLTEAVPEEYRPKFGVKKCWLSGQLSFLLYFNLPVGLTLASNCIFFALTARTIVRVRSATAILAANRHKKRFRLCMKLVLIMGLVWITEFVPWLTGIYYLYAIAGMLNCLHGVYLFLIFVCKRRILKQVAANLVCHSASGTPPPIKKKQSPSLDTITTNVSNI</sequence>
<dbReference type="GO" id="GO:0008528">
    <property type="term" value="F:G protein-coupled peptide receptor activity"/>
    <property type="evidence" value="ECO:0007669"/>
    <property type="project" value="TreeGrafter"/>
</dbReference>
<protein>
    <recommendedName>
        <fullName evidence="6">G-protein coupled receptors family 2 profile 2 domain-containing protein</fullName>
    </recommendedName>
</protein>
<feature type="domain" description="G-protein coupled receptors family 2 profile 2" evidence="6">
    <location>
        <begin position="42"/>
        <end position="291"/>
    </location>
</feature>
<dbReference type="GO" id="GO:0005886">
    <property type="term" value="C:plasma membrane"/>
    <property type="evidence" value="ECO:0007669"/>
    <property type="project" value="TreeGrafter"/>
</dbReference>
<dbReference type="InterPro" id="IPR000832">
    <property type="entry name" value="GPCR_2_secretin-like"/>
</dbReference>
<keyword evidence="4 5" id="KW-0472">Membrane</keyword>
<evidence type="ECO:0000256" key="5">
    <source>
        <dbReference type="SAM" id="Phobius"/>
    </source>
</evidence>
<dbReference type="InterPro" id="IPR017981">
    <property type="entry name" value="GPCR_2-like_7TM"/>
</dbReference>
<evidence type="ECO:0000259" key="6">
    <source>
        <dbReference type="PROSITE" id="PS50261"/>
    </source>
</evidence>
<dbReference type="CDD" id="cd15039">
    <property type="entry name" value="7tmB3_Methuselah-like"/>
    <property type="match status" value="1"/>
</dbReference>
<evidence type="ECO:0000256" key="2">
    <source>
        <dbReference type="ARBA" id="ARBA00022692"/>
    </source>
</evidence>